<dbReference type="InterPro" id="IPR036955">
    <property type="entry name" value="AP2/ERF_dom_sf"/>
</dbReference>
<dbReference type="GO" id="GO:0003700">
    <property type="term" value="F:DNA-binding transcription factor activity"/>
    <property type="evidence" value="ECO:0007669"/>
    <property type="project" value="InterPro"/>
</dbReference>
<feature type="domain" description="AP2/ERF" evidence="7">
    <location>
        <begin position="67"/>
        <end position="121"/>
    </location>
</feature>
<sequence length="231" mass="26259">MLAVLSGMLSVLSGFEGEVPKFILINPLYHMNQCVIWLLLPIRRIFSLSSKHLNIIWYPLPKFEKLGATSVHRHYHGLRLREVGTAIQPQSGGFDTAHAAARAYDHVAIKFRGLDADINFNISDYEEDLKQIKNLSKEEFVHILRRQSTRFSRGSSKYRGVTLYKCGRWEARMGQFLGKKYIYLGLFDTEIEAARAYDKAAIKCNGREAITNFEPSSYEGSLSSETENGGF</sequence>
<dbReference type="InterPro" id="IPR001471">
    <property type="entry name" value="AP2/ERF_dom"/>
</dbReference>
<accession>A0A251U7I6</accession>
<protein>
    <submittedName>
        <fullName evidence="9">Putative AP2-like ethylene-responsive transcription factor</fullName>
    </submittedName>
    <submittedName>
        <fullName evidence="8">Transcription factor AP2-EREBP family</fullName>
    </submittedName>
</protein>
<dbReference type="FunFam" id="3.30.730.10:FF:000002">
    <property type="entry name" value="AP2-like ethylene-responsive transcription factor"/>
    <property type="match status" value="1"/>
</dbReference>
<comment type="subcellular location">
    <subcellularLocation>
        <location evidence="1">Nucleus</location>
    </subcellularLocation>
</comment>
<evidence type="ECO:0000256" key="4">
    <source>
        <dbReference type="ARBA" id="ARBA00023125"/>
    </source>
</evidence>
<name>A0A251U7I6_HELAN</name>
<keyword evidence="5" id="KW-0804">Transcription</keyword>
<dbReference type="PANTHER" id="PTHR32467">
    <property type="entry name" value="AP2-LIKE ETHYLENE-RESPONSIVE TRANSCRIPTION FACTOR"/>
    <property type="match status" value="1"/>
</dbReference>
<dbReference type="Pfam" id="PF00847">
    <property type="entry name" value="AP2"/>
    <property type="match status" value="1"/>
</dbReference>
<dbReference type="STRING" id="4232.A0A251U7I6"/>
<keyword evidence="3" id="KW-0805">Transcription regulation</keyword>
<evidence type="ECO:0000256" key="6">
    <source>
        <dbReference type="ARBA" id="ARBA00023242"/>
    </source>
</evidence>
<dbReference type="Gramene" id="mRNA:HanXRQr2_Chr08g0346201">
    <property type="protein sequence ID" value="mRNA:HanXRQr2_Chr08g0346201"/>
    <property type="gene ID" value="HanXRQr2_Chr08g0346201"/>
</dbReference>
<keyword evidence="4" id="KW-0238">DNA-binding</keyword>
<evidence type="ECO:0000259" key="7">
    <source>
        <dbReference type="PROSITE" id="PS51032"/>
    </source>
</evidence>
<evidence type="ECO:0000256" key="1">
    <source>
        <dbReference type="ARBA" id="ARBA00004123"/>
    </source>
</evidence>
<feature type="domain" description="AP2/ERF" evidence="7">
    <location>
        <begin position="157"/>
        <end position="214"/>
    </location>
</feature>
<dbReference type="SUPFAM" id="SSF54171">
    <property type="entry name" value="DNA-binding domain"/>
    <property type="match status" value="2"/>
</dbReference>
<proteinExistence type="predicted"/>
<dbReference type="PANTHER" id="PTHR32467:SF226">
    <property type="entry name" value="AP2_ERF DOMAIN-CONTAINING PROTEIN"/>
    <property type="match status" value="1"/>
</dbReference>
<dbReference type="AlphaFoldDB" id="A0A251U7I6"/>
<dbReference type="CDD" id="cd00018">
    <property type="entry name" value="AP2"/>
    <property type="match status" value="1"/>
</dbReference>
<evidence type="ECO:0000256" key="3">
    <source>
        <dbReference type="ARBA" id="ARBA00023015"/>
    </source>
</evidence>
<dbReference type="PRINTS" id="PR00367">
    <property type="entry name" value="ETHRSPELEMNT"/>
</dbReference>
<reference evidence="9" key="2">
    <citation type="submission" date="2017-02" db="EMBL/GenBank/DDBJ databases">
        <title>Sunflower complete genome.</title>
        <authorList>
            <person name="Langlade N."/>
            <person name="Munos S."/>
        </authorList>
    </citation>
    <scope>NUCLEOTIDE SEQUENCE [LARGE SCALE GENOMIC DNA]</scope>
    <source>
        <tissue evidence="9">Leaves</tissue>
    </source>
</reference>
<evidence type="ECO:0000313" key="10">
    <source>
        <dbReference type="Proteomes" id="UP000215914"/>
    </source>
</evidence>
<reference evidence="8" key="3">
    <citation type="submission" date="2020-06" db="EMBL/GenBank/DDBJ databases">
        <title>Helianthus annuus Genome sequencing and assembly Release 2.</title>
        <authorList>
            <person name="Gouzy J."/>
            <person name="Langlade N."/>
            <person name="Munos S."/>
        </authorList>
    </citation>
    <scope>NUCLEOTIDE SEQUENCE</scope>
    <source>
        <tissue evidence="8">Leaves</tissue>
    </source>
</reference>
<dbReference type="SMART" id="SM00380">
    <property type="entry name" value="AP2"/>
    <property type="match status" value="2"/>
</dbReference>
<keyword evidence="2" id="KW-0677">Repeat</keyword>
<evidence type="ECO:0000256" key="2">
    <source>
        <dbReference type="ARBA" id="ARBA00022737"/>
    </source>
</evidence>
<dbReference type="InParanoid" id="A0A251U7I6"/>
<evidence type="ECO:0000313" key="8">
    <source>
        <dbReference type="EMBL" id="KAF5795997.1"/>
    </source>
</evidence>
<gene>
    <name evidence="9" type="ORF">HannXRQ_Chr08g0230141</name>
    <name evidence="8" type="ORF">HanXRQr2_Chr08g0346201</name>
</gene>
<dbReference type="PROSITE" id="PS51032">
    <property type="entry name" value="AP2_ERF"/>
    <property type="match status" value="2"/>
</dbReference>
<dbReference type="GO" id="GO:0005634">
    <property type="term" value="C:nucleus"/>
    <property type="evidence" value="ECO:0007669"/>
    <property type="project" value="UniProtKB-SubCell"/>
</dbReference>
<dbReference type="Gene3D" id="3.30.730.10">
    <property type="entry name" value="AP2/ERF domain"/>
    <property type="match status" value="2"/>
</dbReference>
<dbReference type="GO" id="GO:0003677">
    <property type="term" value="F:DNA binding"/>
    <property type="evidence" value="ECO:0007669"/>
    <property type="project" value="UniProtKB-KW"/>
</dbReference>
<dbReference type="EMBL" id="CM007897">
    <property type="protein sequence ID" value="OTG19084.1"/>
    <property type="molecule type" value="Genomic_DNA"/>
</dbReference>
<evidence type="ECO:0000256" key="5">
    <source>
        <dbReference type="ARBA" id="ARBA00023163"/>
    </source>
</evidence>
<evidence type="ECO:0000313" key="9">
    <source>
        <dbReference type="EMBL" id="OTG19084.1"/>
    </source>
</evidence>
<dbReference type="Proteomes" id="UP000215914">
    <property type="component" value="Chromosome 8"/>
</dbReference>
<organism evidence="9 10">
    <name type="scientific">Helianthus annuus</name>
    <name type="common">Common sunflower</name>
    <dbReference type="NCBI Taxonomy" id="4232"/>
    <lineage>
        <taxon>Eukaryota</taxon>
        <taxon>Viridiplantae</taxon>
        <taxon>Streptophyta</taxon>
        <taxon>Embryophyta</taxon>
        <taxon>Tracheophyta</taxon>
        <taxon>Spermatophyta</taxon>
        <taxon>Magnoliopsida</taxon>
        <taxon>eudicotyledons</taxon>
        <taxon>Gunneridae</taxon>
        <taxon>Pentapetalae</taxon>
        <taxon>asterids</taxon>
        <taxon>campanulids</taxon>
        <taxon>Asterales</taxon>
        <taxon>Asteraceae</taxon>
        <taxon>Asteroideae</taxon>
        <taxon>Heliantheae alliance</taxon>
        <taxon>Heliantheae</taxon>
        <taxon>Helianthus</taxon>
    </lineage>
</organism>
<dbReference type="EMBL" id="MNCJ02000323">
    <property type="protein sequence ID" value="KAF5795997.1"/>
    <property type="molecule type" value="Genomic_DNA"/>
</dbReference>
<keyword evidence="10" id="KW-1185">Reference proteome</keyword>
<reference evidence="8 10" key="1">
    <citation type="journal article" date="2017" name="Nature">
        <title>The sunflower genome provides insights into oil metabolism, flowering and Asterid evolution.</title>
        <authorList>
            <person name="Badouin H."/>
            <person name="Gouzy J."/>
            <person name="Grassa C.J."/>
            <person name="Murat F."/>
            <person name="Staton S.E."/>
            <person name="Cottret L."/>
            <person name="Lelandais-Briere C."/>
            <person name="Owens G.L."/>
            <person name="Carrere S."/>
            <person name="Mayjonade B."/>
            <person name="Legrand L."/>
            <person name="Gill N."/>
            <person name="Kane N.C."/>
            <person name="Bowers J.E."/>
            <person name="Hubner S."/>
            <person name="Bellec A."/>
            <person name="Berard A."/>
            <person name="Berges H."/>
            <person name="Blanchet N."/>
            <person name="Boniface M.C."/>
            <person name="Brunel D."/>
            <person name="Catrice O."/>
            <person name="Chaidir N."/>
            <person name="Claudel C."/>
            <person name="Donnadieu C."/>
            <person name="Faraut T."/>
            <person name="Fievet G."/>
            <person name="Helmstetter N."/>
            <person name="King M."/>
            <person name="Knapp S.J."/>
            <person name="Lai Z."/>
            <person name="Le Paslier M.C."/>
            <person name="Lippi Y."/>
            <person name="Lorenzon L."/>
            <person name="Mandel J.R."/>
            <person name="Marage G."/>
            <person name="Marchand G."/>
            <person name="Marquand E."/>
            <person name="Bret-Mestries E."/>
            <person name="Morien E."/>
            <person name="Nambeesan S."/>
            <person name="Nguyen T."/>
            <person name="Pegot-Espagnet P."/>
            <person name="Pouilly N."/>
            <person name="Raftis F."/>
            <person name="Sallet E."/>
            <person name="Schiex T."/>
            <person name="Thomas J."/>
            <person name="Vandecasteele C."/>
            <person name="Vares D."/>
            <person name="Vear F."/>
            <person name="Vautrin S."/>
            <person name="Crespi M."/>
            <person name="Mangin B."/>
            <person name="Burke J.M."/>
            <person name="Salse J."/>
            <person name="Munos S."/>
            <person name="Vincourt P."/>
            <person name="Rieseberg L.H."/>
            <person name="Langlade N.B."/>
        </authorList>
    </citation>
    <scope>NUCLEOTIDE SEQUENCE [LARGE SCALE GENOMIC DNA]</scope>
    <source>
        <strain evidence="10">cv. SF193</strain>
        <tissue evidence="8">Leaves</tissue>
    </source>
</reference>
<dbReference type="InterPro" id="IPR016177">
    <property type="entry name" value="DNA-bd_dom_sf"/>
</dbReference>
<keyword evidence="6" id="KW-0539">Nucleus</keyword>